<accession>A0A841FJ87</accession>
<keyword evidence="2" id="KW-1185">Reference proteome</keyword>
<proteinExistence type="predicted"/>
<evidence type="ECO:0000313" key="1">
    <source>
        <dbReference type="EMBL" id="MBB6032709.1"/>
    </source>
</evidence>
<evidence type="ECO:0000313" key="2">
    <source>
        <dbReference type="Proteomes" id="UP000548476"/>
    </source>
</evidence>
<protein>
    <submittedName>
        <fullName evidence="1">Uncharacterized protein</fullName>
    </submittedName>
</protein>
<organism evidence="1 2">
    <name type="scientific">Phytomonospora endophytica</name>
    <dbReference type="NCBI Taxonomy" id="714109"/>
    <lineage>
        <taxon>Bacteria</taxon>
        <taxon>Bacillati</taxon>
        <taxon>Actinomycetota</taxon>
        <taxon>Actinomycetes</taxon>
        <taxon>Micromonosporales</taxon>
        <taxon>Micromonosporaceae</taxon>
        <taxon>Phytomonospora</taxon>
    </lineage>
</organism>
<gene>
    <name evidence="1" type="ORF">HNR73_000551</name>
</gene>
<dbReference type="RefSeq" id="WP_184785585.1">
    <property type="nucleotide sequence ID" value="NZ_BONT01000034.1"/>
</dbReference>
<reference evidence="1 2" key="1">
    <citation type="submission" date="2020-08" db="EMBL/GenBank/DDBJ databases">
        <title>Genomic Encyclopedia of Type Strains, Phase IV (KMG-IV): sequencing the most valuable type-strain genomes for metagenomic binning, comparative biology and taxonomic classification.</title>
        <authorList>
            <person name="Goeker M."/>
        </authorList>
    </citation>
    <scope>NUCLEOTIDE SEQUENCE [LARGE SCALE GENOMIC DNA]</scope>
    <source>
        <strain evidence="1 2">YIM 65646</strain>
    </source>
</reference>
<name>A0A841FJ87_9ACTN</name>
<dbReference type="Proteomes" id="UP000548476">
    <property type="component" value="Unassembled WGS sequence"/>
</dbReference>
<sequence>MLRIQVVMNALALALMISGLFAAAYTAWCLLRPESRRRFFPSPAS</sequence>
<dbReference type="EMBL" id="JACHGT010000001">
    <property type="protein sequence ID" value="MBB6032709.1"/>
    <property type="molecule type" value="Genomic_DNA"/>
</dbReference>
<comment type="caution">
    <text evidence="1">The sequence shown here is derived from an EMBL/GenBank/DDBJ whole genome shotgun (WGS) entry which is preliminary data.</text>
</comment>
<dbReference type="AlphaFoldDB" id="A0A841FJ87"/>